<dbReference type="PANTHER" id="PTHR43316:SF8">
    <property type="entry name" value="HAD FAMILY HYDROLASE"/>
    <property type="match status" value="1"/>
</dbReference>
<dbReference type="SFLD" id="SFLDG01129">
    <property type="entry name" value="C1.5:_HAD__Beta-PGM__Phosphata"/>
    <property type="match status" value="1"/>
</dbReference>
<dbReference type="InterPro" id="IPR036412">
    <property type="entry name" value="HAD-like_sf"/>
</dbReference>
<organism evidence="2 4">
    <name type="scientific">Brevibacillus composti</name>
    <dbReference type="NCBI Taxonomy" id="2796470"/>
    <lineage>
        <taxon>Bacteria</taxon>
        <taxon>Bacillati</taxon>
        <taxon>Bacillota</taxon>
        <taxon>Bacilli</taxon>
        <taxon>Bacillales</taxon>
        <taxon>Paenibacillaceae</taxon>
        <taxon>Brevibacillus</taxon>
    </lineage>
</organism>
<keyword evidence="5" id="KW-1185">Reference proteome</keyword>
<dbReference type="EMBL" id="CP066308">
    <property type="protein sequence ID" value="QQE76461.1"/>
    <property type="molecule type" value="Genomic_DNA"/>
</dbReference>
<evidence type="ECO:0000313" key="3">
    <source>
        <dbReference type="EMBL" id="QUO43537.1"/>
    </source>
</evidence>
<keyword evidence="1 2" id="KW-0378">Hydrolase</keyword>
<dbReference type="KEGG" id="bcop:JD108_02685"/>
<dbReference type="InterPro" id="IPR023214">
    <property type="entry name" value="HAD_sf"/>
</dbReference>
<dbReference type="Gene3D" id="1.10.150.520">
    <property type="match status" value="1"/>
</dbReference>
<reference evidence="3" key="2">
    <citation type="submission" date="2021-04" db="EMBL/GenBank/DDBJ databases">
        <title>Brevibacillus composti FJAT-54423, complete genome.</title>
        <authorList>
            <person name="Tang R."/>
        </authorList>
    </citation>
    <scope>NUCLEOTIDE SEQUENCE</scope>
    <source>
        <strain evidence="3">FJAT-54424</strain>
    </source>
</reference>
<dbReference type="InterPro" id="IPR051540">
    <property type="entry name" value="S-2-haloacid_dehalogenase"/>
</dbReference>
<protein>
    <submittedName>
        <fullName evidence="2">HAD family hydrolase</fullName>
    </submittedName>
</protein>
<dbReference type="InterPro" id="IPR006439">
    <property type="entry name" value="HAD-SF_hydro_IA"/>
</dbReference>
<evidence type="ECO:0000256" key="1">
    <source>
        <dbReference type="ARBA" id="ARBA00022801"/>
    </source>
</evidence>
<dbReference type="EMBL" id="CP073708">
    <property type="protein sequence ID" value="QUO43537.1"/>
    <property type="molecule type" value="Genomic_DNA"/>
</dbReference>
<proteinExistence type="predicted"/>
<dbReference type="Gene3D" id="3.40.50.1000">
    <property type="entry name" value="HAD superfamily/HAD-like"/>
    <property type="match status" value="1"/>
</dbReference>
<dbReference type="PANTHER" id="PTHR43316">
    <property type="entry name" value="HYDROLASE, HALOACID DELAHOGENASE-RELATED"/>
    <property type="match status" value="1"/>
</dbReference>
<sequence length="259" mass="28999">MMKKWITFDLDGTLMQNPFGEWVFPELNATVSRWAGRPVNIVRGLLEEHQRRMRAAQYVAAYDWDEMLTGLLEKLHIEQRLDIEELVIKHAVPGKIRLLEEGSVEVLKQLREAGFSLAAVTNGFFKYQFPVMEALGLSGYFDEIVTPERAGAGKPDPAILRMFGGNVVAHIGDRLDHDVKLANDYGCLSVFVYHNLPRALLSVHPSERACDASMAGILTEKWEQESSGTANGPLARLCKPKVVVAAVRELLTLEELKKV</sequence>
<accession>A0A7T5EPP1</accession>
<dbReference type="Proteomes" id="UP000677234">
    <property type="component" value="Chromosome"/>
</dbReference>
<dbReference type="Pfam" id="PF00702">
    <property type="entry name" value="Hydrolase"/>
    <property type="match status" value="1"/>
</dbReference>
<name>A0A7T5EPP1_9BACL</name>
<evidence type="ECO:0000313" key="5">
    <source>
        <dbReference type="Proteomes" id="UP000677234"/>
    </source>
</evidence>
<reference evidence="2 4" key="1">
    <citation type="submission" date="2020-12" db="EMBL/GenBank/DDBJ databases">
        <title>strain FJAT-54423T represents a novel species of the genus Brevibacillus.</title>
        <authorList>
            <person name="Tang R."/>
        </authorList>
    </citation>
    <scope>NUCLEOTIDE SEQUENCE [LARGE SCALE GENOMIC DNA]</scope>
    <source>
        <strain evidence="2 4">FJAT-54423</strain>
    </source>
</reference>
<dbReference type="GO" id="GO:0016787">
    <property type="term" value="F:hydrolase activity"/>
    <property type="evidence" value="ECO:0007669"/>
    <property type="project" value="UniProtKB-KW"/>
</dbReference>
<gene>
    <name evidence="2" type="ORF">JD108_02685</name>
    <name evidence="3" type="ORF">KDJ56_02690</name>
</gene>
<evidence type="ECO:0000313" key="4">
    <source>
        <dbReference type="Proteomes" id="UP000595847"/>
    </source>
</evidence>
<evidence type="ECO:0000313" key="2">
    <source>
        <dbReference type="EMBL" id="QQE76461.1"/>
    </source>
</evidence>
<dbReference type="AlphaFoldDB" id="A0A7T5EPP1"/>
<dbReference type="SUPFAM" id="SSF56784">
    <property type="entry name" value="HAD-like"/>
    <property type="match status" value="1"/>
</dbReference>
<dbReference type="SFLD" id="SFLDS00003">
    <property type="entry name" value="Haloacid_Dehalogenase"/>
    <property type="match status" value="1"/>
</dbReference>
<dbReference type="Proteomes" id="UP000595847">
    <property type="component" value="Chromosome"/>
</dbReference>
<dbReference type="PRINTS" id="PR00413">
    <property type="entry name" value="HADHALOGNASE"/>
</dbReference>